<accession>A0A2T0Q7L9</accession>
<dbReference type="PROSITE" id="PS51257">
    <property type="entry name" value="PROKAR_LIPOPROTEIN"/>
    <property type="match status" value="1"/>
</dbReference>
<feature type="signal peptide" evidence="1">
    <location>
        <begin position="1"/>
        <end position="21"/>
    </location>
</feature>
<sequence>MRCKIPVVPAAAAALALVAAAACSGGSGGQVPEAGGEPVPVTAGVIPIVDVAPIYLGQEQGFFAERGIELTIETGSGGAASVPGVMSGNYQFAFANVTSLLVGAHEGLPLQVLTNGASSNGEQGGDFGAVVVPADSPVRSAADLAGAEVAVNNLQNIGDTSVRESIRQDGGDPTAVRFVELGFPDMPAAVETGRVDAAWIVEPFLTQALESGAREIASNFVDVDENLSIATYFTSAPIAAENPELIDAITEALNESMAYADANPDEVRRILATYTEIEPEVIERIRLPRFPAEVDRGSVTTVAELMVADGLIDAAPDWDEFYR</sequence>
<reference evidence="3 4" key="1">
    <citation type="submission" date="2018-03" db="EMBL/GenBank/DDBJ databases">
        <title>Genomic Encyclopedia of Archaeal and Bacterial Type Strains, Phase II (KMG-II): from individual species to whole genera.</title>
        <authorList>
            <person name="Goeker M."/>
        </authorList>
    </citation>
    <scope>NUCLEOTIDE SEQUENCE [LARGE SCALE GENOMIC DNA]</scope>
    <source>
        <strain evidence="3 4">DSM 45601</strain>
    </source>
</reference>
<dbReference type="PANTHER" id="PTHR30024">
    <property type="entry name" value="ALIPHATIC SULFONATES-BINDING PROTEIN-RELATED"/>
    <property type="match status" value="1"/>
</dbReference>
<name>A0A2T0Q7L9_9ACTN</name>
<dbReference type="Gene3D" id="3.40.190.10">
    <property type="entry name" value="Periplasmic binding protein-like II"/>
    <property type="match status" value="2"/>
</dbReference>
<dbReference type="Proteomes" id="UP000237846">
    <property type="component" value="Unassembled WGS sequence"/>
</dbReference>
<dbReference type="OrthoDB" id="5348911at2"/>
<gene>
    <name evidence="3" type="ORF">CLV72_103446</name>
</gene>
<comment type="caution">
    <text evidence="3">The sequence shown here is derived from an EMBL/GenBank/DDBJ whole genome shotgun (WGS) entry which is preliminary data.</text>
</comment>
<dbReference type="Pfam" id="PF09084">
    <property type="entry name" value="NMT1"/>
    <property type="match status" value="1"/>
</dbReference>
<evidence type="ECO:0000259" key="2">
    <source>
        <dbReference type="Pfam" id="PF09084"/>
    </source>
</evidence>
<proteinExistence type="predicted"/>
<evidence type="ECO:0000313" key="4">
    <source>
        <dbReference type="Proteomes" id="UP000237846"/>
    </source>
</evidence>
<organism evidence="3 4">
    <name type="scientific">Allonocardiopsis opalescens</name>
    <dbReference type="NCBI Taxonomy" id="1144618"/>
    <lineage>
        <taxon>Bacteria</taxon>
        <taxon>Bacillati</taxon>
        <taxon>Actinomycetota</taxon>
        <taxon>Actinomycetes</taxon>
        <taxon>Streptosporangiales</taxon>
        <taxon>Allonocardiopsis</taxon>
    </lineage>
</organism>
<feature type="chain" id="PRO_5015635610" evidence="1">
    <location>
        <begin position="22"/>
        <end position="323"/>
    </location>
</feature>
<evidence type="ECO:0000313" key="3">
    <source>
        <dbReference type="EMBL" id="PRX99839.1"/>
    </source>
</evidence>
<dbReference type="EMBL" id="PVZC01000003">
    <property type="protein sequence ID" value="PRX99839.1"/>
    <property type="molecule type" value="Genomic_DNA"/>
</dbReference>
<dbReference type="RefSeq" id="WP_106244808.1">
    <property type="nucleotide sequence ID" value="NZ_PVZC01000003.1"/>
</dbReference>
<evidence type="ECO:0000256" key="1">
    <source>
        <dbReference type="SAM" id="SignalP"/>
    </source>
</evidence>
<protein>
    <submittedName>
        <fullName evidence="3">NitT/TauT family transport system substrate-binding protein</fullName>
    </submittedName>
</protein>
<dbReference type="PANTHER" id="PTHR30024:SF42">
    <property type="entry name" value="ALIPHATIC SULFONATES-BINDING PROTEIN-RELATED"/>
    <property type="match status" value="1"/>
</dbReference>
<dbReference type="SUPFAM" id="SSF53850">
    <property type="entry name" value="Periplasmic binding protein-like II"/>
    <property type="match status" value="1"/>
</dbReference>
<dbReference type="AlphaFoldDB" id="A0A2T0Q7L9"/>
<keyword evidence="4" id="KW-1185">Reference proteome</keyword>
<feature type="domain" description="SsuA/THI5-like" evidence="2">
    <location>
        <begin position="50"/>
        <end position="266"/>
    </location>
</feature>
<keyword evidence="1" id="KW-0732">Signal</keyword>
<dbReference type="InterPro" id="IPR015168">
    <property type="entry name" value="SsuA/THI5"/>
</dbReference>